<organism evidence="6 7">
    <name type="scientific">Microlunatus kandeliicorticis</name>
    <dbReference type="NCBI Taxonomy" id="1759536"/>
    <lineage>
        <taxon>Bacteria</taxon>
        <taxon>Bacillati</taxon>
        <taxon>Actinomycetota</taxon>
        <taxon>Actinomycetes</taxon>
        <taxon>Propionibacteriales</taxon>
        <taxon>Propionibacteriaceae</taxon>
        <taxon>Microlunatus</taxon>
    </lineage>
</organism>
<evidence type="ECO:0000256" key="1">
    <source>
        <dbReference type="ARBA" id="ARBA00005695"/>
    </source>
</evidence>
<evidence type="ECO:0000313" key="7">
    <source>
        <dbReference type="Proteomes" id="UP000523079"/>
    </source>
</evidence>
<dbReference type="PROSITE" id="PS51257">
    <property type="entry name" value="PROKAR_LIPOPROTEIN"/>
    <property type="match status" value="1"/>
</dbReference>
<protein>
    <submittedName>
        <fullName evidence="6">Peptide/nickel transport system substrate-binding protein</fullName>
    </submittedName>
</protein>
<comment type="caution">
    <text evidence="6">The sequence shown here is derived from an EMBL/GenBank/DDBJ whole genome shotgun (WGS) entry which is preliminary data.</text>
</comment>
<sequence>MRSAISPNRSSARKLRRAAVALIGVGALSVSAAACTAGNAGGGSGGTSGGNGGSGATTSTKYLNYSPCCSWNATWSYNPYNVNGLGIANDFIVQRLAVQKYPSLTDYEPQLADKWSVNGSTMSVHIREGVKWQDNTPVTSKDLYDTVLLDGLRGDGLWSDITGLKIVDDQTVDFTLREGQPAALAYNDILGNVFVYPSSVYGKFVTKQVEEDVPAYFTENQKDPTKAGKMDAFKRISTAFQKLASYKVDTLIGNGPFKLDNITTSQAKLSKWDGFYAADKIKMGGINFGNGSNQTIYPQLFSQQADFSNVYLPPPILQRWDKTPNAKLALPSAFGFVLQFNNAKAPLNDVRVRQALAYVIPRQTMSEAAYGTAQGAGGTWKEVNTGISPTLEGLYLTQDQINSLNKYPVDADKATQLLQQAGLKKSGGQWLLPNGKPFTLTFTANSDTSDIVTSFTSAAKALTNFGIKSDVNATTGAQQDADQHNGDFEIGMNFVGGNNPLGMYQSMMGSQNNYQTLGNYAGKRGIGVGPTANVPGLGNVNVSSTLDAQARNVAPDQKMKDLTWDWAQFVNQQVPYIWYATKIYQFSYSEKSFTNWPPTTNNGSSPLWDIVGANTSAGVVLAMEQGYIVPKS</sequence>
<proteinExistence type="inferred from homology"/>
<dbReference type="Proteomes" id="UP000523079">
    <property type="component" value="Unassembled WGS sequence"/>
</dbReference>
<name>A0A7W3IQ46_9ACTN</name>
<reference evidence="6 7" key="1">
    <citation type="submission" date="2020-07" db="EMBL/GenBank/DDBJ databases">
        <title>Sequencing the genomes of 1000 actinobacteria strains.</title>
        <authorList>
            <person name="Klenk H.-P."/>
        </authorList>
    </citation>
    <scope>NUCLEOTIDE SEQUENCE [LARGE SCALE GENOMIC DNA]</scope>
    <source>
        <strain evidence="6 7">DSM 100723</strain>
    </source>
</reference>
<dbReference type="EMBL" id="JACGWT010000001">
    <property type="protein sequence ID" value="MBA8793189.1"/>
    <property type="molecule type" value="Genomic_DNA"/>
</dbReference>
<dbReference type="GO" id="GO:1904680">
    <property type="term" value="F:peptide transmembrane transporter activity"/>
    <property type="evidence" value="ECO:0007669"/>
    <property type="project" value="TreeGrafter"/>
</dbReference>
<evidence type="ECO:0000256" key="2">
    <source>
        <dbReference type="ARBA" id="ARBA00022448"/>
    </source>
</evidence>
<keyword evidence="2" id="KW-0813">Transport</keyword>
<dbReference type="RefSeq" id="WP_182558725.1">
    <property type="nucleotide sequence ID" value="NZ_JACGWT010000001.1"/>
</dbReference>
<comment type="similarity">
    <text evidence="1">Belongs to the bacterial solute-binding protein 5 family.</text>
</comment>
<keyword evidence="3 4" id="KW-0732">Signal</keyword>
<feature type="domain" description="Solute-binding protein family 5" evidence="5">
    <location>
        <begin position="107"/>
        <end position="510"/>
    </location>
</feature>
<dbReference type="PANTHER" id="PTHR30290:SF9">
    <property type="entry name" value="OLIGOPEPTIDE-BINDING PROTEIN APPA"/>
    <property type="match status" value="1"/>
</dbReference>
<dbReference type="InterPro" id="IPR039424">
    <property type="entry name" value="SBP_5"/>
</dbReference>
<gene>
    <name evidence="6" type="ORF">FHX74_000783</name>
</gene>
<dbReference type="PANTHER" id="PTHR30290">
    <property type="entry name" value="PERIPLASMIC BINDING COMPONENT OF ABC TRANSPORTER"/>
    <property type="match status" value="1"/>
</dbReference>
<evidence type="ECO:0000256" key="3">
    <source>
        <dbReference type="ARBA" id="ARBA00022729"/>
    </source>
</evidence>
<dbReference type="Pfam" id="PF00496">
    <property type="entry name" value="SBP_bac_5"/>
    <property type="match status" value="1"/>
</dbReference>
<keyword evidence="7" id="KW-1185">Reference proteome</keyword>
<evidence type="ECO:0000313" key="6">
    <source>
        <dbReference type="EMBL" id="MBA8793189.1"/>
    </source>
</evidence>
<dbReference type="GO" id="GO:0015833">
    <property type="term" value="P:peptide transport"/>
    <property type="evidence" value="ECO:0007669"/>
    <property type="project" value="TreeGrafter"/>
</dbReference>
<dbReference type="SUPFAM" id="SSF53850">
    <property type="entry name" value="Periplasmic binding protein-like II"/>
    <property type="match status" value="1"/>
</dbReference>
<dbReference type="Gene3D" id="3.40.190.10">
    <property type="entry name" value="Periplasmic binding protein-like II"/>
    <property type="match status" value="1"/>
</dbReference>
<feature type="chain" id="PRO_5038985235" evidence="4">
    <location>
        <begin position="33"/>
        <end position="632"/>
    </location>
</feature>
<dbReference type="Gene3D" id="3.10.105.10">
    <property type="entry name" value="Dipeptide-binding Protein, Domain 3"/>
    <property type="match status" value="1"/>
</dbReference>
<feature type="signal peptide" evidence="4">
    <location>
        <begin position="1"/>
        <end position="32"/>
    </location>
</feature>
<dbReference type="InterPro" id="IPR000914">
    <property type="entry name" value="SBP_5_dom"/>
</dbReference>
<evidence type="ECO:0000256" key="4">
    <source>
        <dbReference type="SAM" id="SignalP"/>
    </source>
</evidence>
<dbReference type="AlphaFoldDB" id="A0A7W3IQ46"/>
<evidence type="ECO:0000259" key="5">
    <source>
        <dbReference type="Pfam" id="PF00496"/>
    </source>
</evidence>
<accession>A0A7W3IQ46</accession>